<proteinExistence type="predicted"/>
<dbReference type="Proteomes" id="UP000827976">
    <property type="component" value="Chromosome 8"/>
</dbReference>
<keyword evidence="2" id="KW-1185">Reference proteome</keyword>
<protein>
    <submittedName>
        <fullName evidence="1">Modifying wall lignin-1/2 protein</fullName>
    </submittedName>
</protein>
<organism evidence="1 2">
    <name type="scientific">Dioscorea alata</name>
    <name type="common">Purple yam</name>
    <dbReference type="NCBI Taxonomy" id="55571"/>
    <lineage>
        <taxon>Eukaryota</taxon>
        <taxon>Viridiplantae</taxon>
        <taxon>Streptophyta</taxon>
        <taxon>Embryophyta</taxon>
        <taxon>Tracheophyta</taxon>
        <taxon>Spermatophyta</taxon>
        <taxon>Magnoliopsida</taxon>
        <taxon>Liliopsida</taxon>
        <taxon>Dioscoreales</taxon>
        <taxon>Dioscoreaceae</taxon>
        <taxon>Dioscorea</taxon>
    </lineage>
</organism>
<comment type="caution">
    <text evidence="1">The sequence shown here is derived from an EMBL/GenBank/DDBJ whole genome shotgun (WGS) entry which is preliminary data.</text>
</comment>
<accession>A0ACB7VNQ6</accession>
<dbReference type="EMBL" id="CM037018">
    <property type="protein sequence ID" value="KAH7675731.1"/>
    <property type="molecule type" value="Genomic_DNA"/>
</dbReference>
<reference evidence="2" key="1">
    <citation type="journal article" date="2022" name="Nat. Commun.">
        <title>Chromosome evolution and the genetic basis of agronomically important traits in greater yam.</title>
        <authorList>
            <person name="Bredeson J.V."/>
            <person name="Lyons J.B."/>
            <person name="Oniyinde I.O."/>
            <person name="Okereke N.R."/>
            <person name="Kolade O."/>
            <person name="Nnabue I."/>
            <person name="Nwadili C.O."/>
            <person name="Hribova E."/>
            <person name="Parker M."/>
            <person name="Nwogha J."/>
            <person name="Shu S."/>
            <person name="Carlson J."/>
            <person name="Kariba R."/>
            <person name="Muthemba S."/>
            <person name="Knop K."/>
            <person name="Barton G.J."/>
            <person name="Sherwood A.V."/>
            <person name="Lopez-Montes A."/>
            <person name="Asiedu R."/>
            <person name="Jamnadass R."/>
            <person name="Muchugi A."/>
            <person name="Goodstein D."/>
            <person name="Egesi C.N."/>
            <person name="Featherston J."/>
            <person name="Asfaw A."/>
            <person name="Simpson G.G."/>
            <person name="Dolezel J."/>
            <person name="Hendre P.S."/>
            <person name="Van Deynze A."/>
            <person name="Kumar P.L."/>
            <person name="Obidiegwu J.E."/>
            <person name="Bhattacharjee R."/>
            <person name="Rokhsar D.S."/>
        </authorList>
    </citation>
    <scope>NUCLEOTIDE SEQUENCE [LARGE SCALE GENOMIC DNA]</scope>
    <source>
        <strain evidence="2">cv. TDa95/00328</strain>
    </source>
</reference>
<sequence length="182" mass="19664">MAKTGAIIICSFILIIDIVAGILGIEAEIAQNKGKHHKAFLIECRQTVHQAYNLGIAAAVLLAVVHAMINILGGCVCYCSKEKFKRAPVDQQIAAITFLMIWVTFGVGFSLLMIAATANSRSKVSCGLSRRHFLSIGGVLCFVHGFSCVIYYVSVSAKGWLEESKNKREVTPQNSIAGFTSP</sequence>
<evidence type="ECO:0000313" key="1">
    <source>
        <dbReference type="EMBL" id="KAH7675731.1"/>
    </source>
</evidence>
<name>A0ACB7VNQ6_DIOAL</name>
<evidence type="ECO:0000313" key="2">
    <source>
        <dbReference type="Proteomes" id="UP000827976"/>
    </source>
</evidence>
<gene>
    <name evidence="1" type="ORF">IHE45_08G156300</name>
</gene>